<feature type="transmembrane region" description="Helical" evidence="1">
    <location>
        <begin position="77"/>
        <end position="101"/>
    </location>
</feature>
<evidence type="ECO:0008006" key="5">
    <source>
        <dbReference type="Google" id="ProtNLM"/>
    </source>
</evidence>
<dbReference type="OrthoDB" id="5363290at2759"/>
<reference evidence="4" key="2">
    <citation type="submission" date="2020-04" db="EMBL/GenBank/DDBJ databases">
        <authorList>
            <consortium name="NCBI Genome Project"/>
        </authorList>
    </citation>
    <scope>NUCLEOTIDE SEQUENCE</scope>
    <source>
        <strain evidence="4">CBS 781.70</strain>
    </source>
</reference>
<feature type="transmembrane region" description="Helical" evidence="1">
    <location>
        <begin position="51"/>
        <end position="70"/>
    </location>
</feature>
<evidence type="ECO:0000256" key="1">
    <source>
        <dbReference type="SAM" id="Phobius"/>
    </source>
</evidence>
<protein>
    <recommendedName>
        <fullName evidence="5">MARVEL domain-containing protein</fullName>
    </recommendedName>
</protein>
<accession>A0A6G1GF82</accession>
<feature type="transmembrane region" description="Helical" evidence="1">
    <location>
        <begin position="12"/>
        <end position="35"/>
    </location>
</feature>
<keyword evidence="1" id="KW-1133">Transmembrane helix</keyword>
<dbReference type="Proteomes" id="UP000504638">
    <property type="component" value="Unplaced"/>
</dbReference>
<name>A0A6G1GF82_9PEZI</name>
<dbReference type="PANTHER" id="PTHR42083">
    <property type="entry name" value="MARVEL DOMAIN-CONTAINING PROTEIN"/>
    <property type="match status" value="1"/>
</dbReference>
<gene>
    <name evidence="2 4" type="ORF">P152DRAFT_388440</name>
</gene>
<evidence type="ECO:0000313" key="2">
    <source>
        <dbReference type="EMBL" id="KAF1816571.1"/>
    </source>
</evidence>
<dbReference type="AlphaFoldDB" id="A0A6G1GF82"/>
<keyword evidence="3" id="KW-1185">Reference proteome</keyword>
<keyword evidence="1" id="KW-0812">Transmembrane</keyword>
<evidence type="ECO:0000313" key="4">
    <source>
        <dbReference type="RefSeq" id="XP_033538202.1"/>
    </source>
</evidence>
<evidence type="ECO:0000313" key="3">
    <source>
        <dbReference type="Proteomes" id="UP000504638"/>
    </source>
</evidence>
<dbReference type="RefSeq" id="XP_033538202.1">
    <property type="nucleotide sequence ID" value="XM_033675929.1"/>
</dbReference>
<sequence length="162" mass="17732">MADNSPGGIAGLVLRFALRLLQFVLALTVCGLYGQDLRNAAAAGVYSDSKWIYAVVVGSISAVTCVVYALPIVTSHLFFAWDALLWILWVAVFGVFGKLYIHEDPEVVNPKDGHGPGVQRMKNAVWVDLVNMLLWFITAVIGVVIFFLGRRAKTLHTGRSKV</sequence>
<dbReference type="GeneID" id="54416499"/>
<dbReference type="EMBL" id="ML975150">
    <property type="protein sequence ID" value="KAF1816571.1"/>
    <property type="molecule type" value="Genomic_DNA"/>
</dbReference>
<proteinExistence type="predicted"/>
<organism evidence="2">
    <name type="scientific">Eremomyces bilateralis CBS 781.70</name>
    <dbReference type="NCBI Taxonomy" id="1392243"/>
    <lineage>
        <taxon>Eukaryota</taxon>
        <taxon>Fungi</taxon>
        <taxon>Dikarya</taxon>
        <taxon>Ascomycota</taxon>
        <taxon>Pezizomycotina</taxon>
        <taxon>Dothideomycetes</taxon>
        <taxon>Dothideomycetes incertae sedis</taxon>
        <taxon>Eremomycetales</taxon>
        <taxon>Eremomycetaceae</taxon>
        <taxon>Eremomyces</taxon>
    </lineage>
</organism>
<dbReference type="PANTHER" id="PTHR42083:SF1">
    <property type="entry name" value="MARVEL DOMAIN-CONTAINING PROTEIN"/>
    <property type="match status" value="1"/>
</dbReference>
<keyword evidence="1" id="KW-0472">Membrane</keyword>
<reference evidence="2 4" key="1">
    <citation type="submission" date="2020-01" db="EMBL/GenBank/DDBJ databases">
        <authorList>
            <consortium name="DOE Joint Genome Institute"/>
            <person name="Haridas S."/>
            <person name="Albert R."/>
            <person name="Binder M."/>
            <person name="Bloem J."/>
            <person name="Labutti K."/>
            <person name="Salamov A."/>
            <person name="Andreopoulos B."/>
            <person name="Baker S.E."/>
            <person name="Barry K."/>
            <person name="Bills G."/>
            <person name="Bluhm B.H."/>
            <person name="Cannon C."/>
            <person name="Castanera R."/>
            <person name="Culley D.E."/>
            <person name="Daum C."/>
            <person name="Ezra D."/>
            <person name="Gonzalez J.B."/>
            <person name="Henrissat B."/>
            <person name="Kuo A."/>
            <person name="Liang C."/>
            <person name="Lipzen A."/>
            <person name="Lutzoni F."/>
            <person name="Magnuson J."/>
            <person name="Mondo S."/>
            <person name="Nolan M."/>
            <person name="Ohm R."/>
            <person name="Pangilinan J."/>
            <person name="Park H.-J."/>
            <person name="Ramirez L."/>
            <person name="Alfaro M."/>
            <person name="Sun H."/>
            <person name="Tritt A."/>
            <person name="Yoshinaga Y."/>
            <person name="Zwiers L.-H."/>
            <person name="Turgeon B.G."/>
            <person name="Goodwin S.B."/>
            <person name="Spatafora J.W."/>
            <person name="Crous P.W."/>
            <person name="Grigoriev I.V."/>
        </authorList>
    </citation>
    <scope>NUCLEOTIDE SEQUENCE</scope>
    <source>
        <strain evidence="2 4">CBS 781.70</strain>
    </source>
</reference>
<feature type="transmembrane region" description="Helical" evidence="1">
    <location>
        <begin position="129"/>
        <end position="149"/>
    </location>
</feature>
<reference evidence="4" key="3">
    <citation type="submission" date="2025-04" db="UniProtKB">
        <authorList>
            <consortium name="RefSeq"/>
        </authorList>
    </citation>
    <scope>IDENTIFICATION</scope>
    <source>
        <strain evidence="4">CBS 781.70</strain>
    </source>
</reference>